<evidence type="ECO:0000256" key="1">
    <source>
        <dbReference type="SAM" id="Phobius"/>
    </source>
</evidence>
<gene>
    <name evidence="2" type="ORF">WN48_02162</name>
</gene>
<reference evidence="2 3" key="1">
    <citation type="submission" date="2015-07" db="EMBL/GenBank/DDBJ databases">
        <title>The genome of Eufriesea mexicana.</title>
        <authorList>
            <person name="Pan H."/>
            <person name="Kapheim K."/>
        </authorList>
    </citation>
    <scope>NUCLEOTIDE SEQUENCE [LARGE SCALE GENOMIC DNA]</scope>
    <source>
        <strain evidence="2">0111107269</strain>
        <tissue evidence="2">Whole body</tissue>
    </source>
</reference>
<keyword evidence="1" id="KW-1133">Transmembrane helix</keyword>
<name>A0A310SKR4_9HYME</name>
<evidence type="ECO:0000313" key="2">
    <source>
        <dbReference type="EMBL" id="OAD57416.1"/>
    </source>
</evidence>
<evidence type="ECO:0000313" key="3">
    <source>
        <dbReference type="Proteomes" id="UP000250275"/>
    </source>
</evidence>
<feature type="transmembrane region" description="Helical" evidence="1">
    <location>
        <begin position="70"/>
        <end position="93"/>
    </location>
</feature>
<keyword evidence="1" id="KW-0472">Membrane</keyword>
<sequence length="106" mass="12402">MKNCPLMVTKFLQTVYLNDLTTCAGKTCHARCDAFVAESPTTWYARRQATVTEILDPEKHFSVKLPVFKFLQFTITGFILYIDSTNVIVRFLLAKLWLFKYQRRID</sequence>
<dbReference type="EMBL" id="KQ761546">
    <property type="protein sequence ID" value="OAD57416.1"/>
    <property type="molecule type" value="Genomic_DNA"/>
</dbReference>
<accession>A0A310SKR4</accession>
<keyword evidence="1" id="KW-0812">Transmembrane</keyword>
<organism evidence="2 3">
    <name type="scientific">Eufriesea mexicana</name>
    <dbReference type="NCBI Taxonomy" id="516756"/>
    <lineage>
        <taxon>Eukaryota</taxon>
        <taxon>Metazoa</taxon>
        <taxon>Ecdysozoa</taxon>
        <taxon>Arthropoda</taxon>
        <taxon>Hexapoda</taxon>
        <taxon>Insecta</taxon>
        <taxon>Pterygota</taxon>
        <taxon>Neoptera</taxon>
        <taxon>Endopterygota</taxon>
        <taxon>Hymenoptera</taxon>
        <taxon>Apocrita</taxon>
        <taxon>Aculeata</taxon>
        <taxon>Apoidea</taxon>
        <taxon>Anthophila</taxon>
        <taxon>Apidae</taxon>
        <taxon>Eufriesea</taxon>
    </lineage>
</organism>
<dbReference type="Proteomes" id="UP000250275">
    <property type="component" value="Unassembled WGS sequence"/>
</dbReference>
<protein>
    <submittedName>
        <fullName evidence="2">Uncharacterized protein</fullName>
    </submittedName>
</protein>
<dbReference type="AlphaFoldDB" id="A0A310SKR4"/>
<keyword evidence="3" id="KW-1185">Reference proteome</keyword>
<proteinExistence type="predicted"/>